<dbReference type="InterPro" id="IPR005467">
    <property type="entry name" value="His_kinase_dom"/>
</dbReference>
<evidence type="ECO:0000259" key="14">
    <source>
        <dbReference type="PROSITE" id="PS50109"/>
    </source>
</evidence>
<feature type="transmembrane region" description="Helical" evidence="13">
    <location>
        <begin position="98"/>
        <end position="115"/>
    </location>
</feature>
<keyword evidence="8" id="KW-0418">Kinase</keyword>
<organism evidence="16 17">
    <name type="scientific">Rhodoplanes elegans</name>
    <dbReference type="NCBI Taxonomy" id="29408"/>
    <lineage>
        <taxon>Bacteria</taxon>
        <taxon>Pseudomonadati</taxon>
        <taxon>Pseudomonadota</taxon>
        <taxon>Alphaproteobacteria</taxon>
        <taxon>Hyphomicrobiales</taxon>
        <taxon>Nitrobacteraceae</taxon>
        <taxon>Rhodoplanes</taxon>
    </lineage>
</organism>
<protein>
    <recommendedName>
        <fullName evidence="3">histidine kinase</fullName>
        <ecNumber evidence="3">2.7.13.3</ecNumber>
    </recommendedName>
</protein>
<dbReference type="Gene3D" id="3.30.450.20">
    <property type="entry name" value="PAS domain"/>
    <property type="match status" value="1"/>
</dbReference>
<dbReference type="AlphaFoldDB" id="A0A327K3Z5"/>
<name>A0A327K3Z5_9BRAD</name>
<dbReference type="PROSITE" id="PS50112">
    <property type="entry name" value="PAS"/>
    <property type="match status" value="1"/>
</dbReference>
<evidence type="ECO:0000256" key="13">
    <source>
        <dbReference type="SAM" id="Phobius"/>
    </source>
</evidence>
<evidence type="ECO:0000256" key="12">
    <source>
        <dbReference type="ARBA" id="ARBA00023136"/>
    </source>
</evidence>
<dbReference type="InterPro" id="IPR035965">
    <property type="entry name" value="PAS-like_dom_sf"/>
</dbReference>
<dbReference type="Pfam" id="PF00989">
    <property type="entry name" value="PAS"/>
    <property type="match status" value="1"/>
</dbReference>
<dbReference type="SUPFAM" id="SSF55785">
    <property type="entry name" value="PYP-like sensor domain (PAS domain)"/>
    <property type="match status" value="1"/>
</dbReference>
<evidence type="ECO:0000256" key="8">
    <source>
        <dbReference type="ARBA" id="ARBA00022777"/>
    </source>
</evidence>
<evidence type="ECO:0000256" key="2">
    <source>
        <dbReference type="ARBA" id="ARBA00004141"/>
    </source>
</evidence>
<dbReference type="Pfam" id="PF07568">
    <property type="entry name" value="HisKA_2"/>
    <property type="match status" value="1"/>
</dbReference>
<keyword evidence="4" id="KW-0597">Phosphoprotein</keyword>
<keyword evidence="6 13" id="KW-0812">Transmembrane</keyword>
<dbReference type="InterPro" id="IPR000014">
    <property type="entry name" value="PAS"/>
</dbReference>
<dbReference type="GO" id="GO:0000160">
    <property type="term" value="P:phosphorelay signal transduction system"/>
    <property type="evidence" value="ECO:0007669"/>
    <property type="project" value="UniProtKB-KW"/>
</dbReference>
<evidence type="ECO:0000256" key="4">
    <source>
        <dbReference type="ARBA" id="ARBA00022553"/>
    </source>
</evidence>
<evidence type="ECO:0000313" key="16">
    <source>
        <dbReference type="EMBL" id="RAI32573.1"/>
    </source>
</evidence>
<dbReference type="Pfam" id="PF02518">
    <property type="entry name" value="HATPase_c"/>
    <property type="match status" value="1"/>
</dbReference>
<dbReference type="InterPro" id="IPR025201">
    <property type="entry name" value="KdpD_TM"/>
</dbReference>
<dbReference type="PRINTS" id="PR00344">
    <property type="entry name" value="BCTRLSENSOR"/>
</dbReference>
<dbReference type="Proteomes" id="UP000248863">
    <property type="component" value="Unassembled WGS sequence"/>
</dbReference>
<evidence type="ECO:0000256" key="9">
    <source>
        <dbReference type="ARBA" id="ARBA00022840"/>
    </source>
</evidence>
<keyword evidence="5" id="KW-0808">Transferase</keyword>
<keyword evidence="9" id="KW-0067">ATP-binding</keyword>
<keyword evidence="17" id="KW-1185">Reference proteome</keyword>
<evidence type="ECO:0000313" key="17">
    <source>
        <dbReference type="Proteomes" id="UP000248863"/>
    </source>
</evidence>
<evidence type="ECO:0000256" key="5">
    <source>
        <dbReference type="ARBA" id="ARBA00022679"/>
    </source>
</evidence>
<keyword evidence="12 13" id="KW-0472">Membrane</keyword>
<dbReference type="InterPro" id="IPR038318">
    <property type="entry name" value="KdpD_sf"/>
</dbReference>
<proteinExistence type="predicted"/>
<dbReference type="GO" id="GO:0005524">
    <property type="term" value="F:ATP binding"/>
    <property type="evidence" value="ECO:0007669"/>
    <property type="project" value="UniProtKB-KW"/>
</dbReference>
<dbReference type="GO" id="GO:0006355">
    <property type="term" value="P:regulation of DNA-templated transcription"/>
    <property type="evidence" value="ECO:0007669"/>
    <property type="project" value="InterPro"/>
</dbReference>
<evidence type="ECO:0000256" key="6">
    <source>
        <dbReference type="ARBA" id="ARBA00022692"/>
    </source>
</evidence>
<dbReference type="NCBIfam" id="TIGR00229">
    <property type="entry name" value="sensory_box"/>
    <property type="match status" value="1"/>
</dbReference>
<dbReference type="GO" id="GO:0004673">
    <property type="term" value="F:protein histidine kinase activity"/>
    <property type="evidence" value="ECO:0007669"/>
    <property type="project" value="UniProtKB-EC"/>
</dbReference>
<dbReference type="InterPro" id="IPR013767">
    <property type="entry name" value="PAS_fold"/>
</dbReference>
<dbReference type="InterPro" id="IPR003594">
    <property type="entry name" value="HATPase_dom"/>
</dbReference>
<dbReference type="EC" id="2.7.13.3" evidence="3"/>
<evidence type="ECO:0000256" key="7">
    <source>
        <dbReference type="ARBA" id="ARBA00022741"/>
    </source>
</evidence>
<evidence type="ECO:0000256" key="1">
    <source>
        <dbReference type="ARBA" id="ARBA00000085"/>
    </source>
</evidence>
<dbReference type="PROSITE" id="PS50109">
    <property type="entry name" value="HIS_KIN"/>
    <property type="match status" value="1"/>
</dbReference>
<keyword evidence="11" id="KW-0902">Two-component regulatory system</keyword>
<evidence type="ECO:0000256" key="11">
    <source>
        <dbReference type="ARBA" id="ARBA00023012"/>
    </source>
</evidence>
<reference evidence="16 17" key="1">
    <citation type="submission" date="2017-07" db="EMBL/GenBank/DDBJ databases">
        <title>Draft Genome Sequences of Select Purple Nonsulfur Bacteria.</title>
        <authorList>
            <person name="Lasarre B."/>
            <person name="Mckinlay J.B."/>
        </authorList>
    </citation>
    <scope>NUCLEOTIDE SEQUENCE [LARGE SCALE GENOMIC DNA]</scope>
    <source>
        <strain evidence="16 17">DSM 11907</strain>
    </source>
</reference>
<dbReference type="CDD" id="cd00130">
    <property type="entry name" value="PAS"/>
    <property type="match status" value="1"/>
</dbReference>
<dbReference type="Gene3D" id="3.30.565.10">
    <property type="entry name" value="Histidine kinase-like ATPase, C-terminal domain"/>
    <property type="match status" value="1"/>
</dbReference>
<dbReference type="Pfam" id="PF13493">
    <property type="entry name" value="DUF4118"/>
    <property type="match status" value="1"/>
</dbReference>
<evidence type="ECO:0000256" key="3">
    <source>
        <dbReference type="ARBA" id="ARBA00012438"/>
    </source>
</evidence>
<comment type="catalytic activity">
    <reaction evidence="1">
        <text>ATP + protein L-histidine = ADP + protein N-phospho-L-histidine.</text>
        <dbReference type="EC" id="2.7.13.3"/>
    </reaction>
</comment>
<dbReference type="SMART" id="SM00091">
    <property type="entry name" value="PAS"/>
    <property type="match status" value="1"/>
</dbReference>
<keyword evidence="10 13" id="KW-1133">Transmembrane helix</keyword>
<dbReference type="SMART" id="SM00387">
    <property type="entry name" value="HATPase_c"/>
    <property type="match status" value="1"/>
</dbReference>
<accession>A0A327K3Z5</accession>
<gene>
    <name evidence="16" type="ORF">CH338_23965</name>
</gene>
<evidence type="ECO:0000259" key="15">
    <source>
        <dbReference type="PROSITE" id="PS50112"/>
    </source>
</evidence>
<feature type="domain" description="PAS" evidence="15">
    <location>
        <begin position="128"/>
        <end position="182"/>
    </location>
</feature>
<feature type="domain" description="Histidine kinase" evidence="14">
    <location>
        <begin position="362"/>
        <end position="450"/>
    </location>
</feature>
<dbReference type="InterPro" id="IPR004358">
    <property type="entry name" value="Sig_transdc_His_kin-like_C"/>
</dbReference>
<dbReference type="EMBL" id="NPEU01000416">
    <property type="protein sequence ID" value="RAI32573.1"/>
    <property type="molecule type" value="Genomic_DNA"/>
</dbReference>
<dbReference type="PANTHER" id="PTHR41523">
    <property type="entry name" value="TWO-COMPONENT SYSTEM SENSOR PROTEIN"/>
    <property type="match status" value="1"/>
</dbReference>
<dbReference type="PANTHER" id="PTHR41523:SF8">
    <property type="entry name" value="ETHYLENE RESPONSE SENSOR PROTEIN"/>
    <property type="match status" value="1"/>
</dbReference>
<dbReference type="InterPro" id="IPR011495">
    <property type="entry name" value="Sig_transdc_His_kin_sub2_dim/P"/>
</dbReference>
<sequence>MRMQDRVLGRAFVAVAWAVFVGAAAVAMAAGLRVLLGLVLPTDLSFTAMLPAVVVAALAGGLGAGLVAAVLGGIVAQWAFVAPYFQLTVPTFKDVGNLVAYAILSVLVLWATGLYERARRRAEANAAAAARLVSVVTNSVDAIVGFDRNGMVEDWNTGAERLFGYAADEIVGRPASILFEDDEGRSGTRKLLAREPARFTTRGIAKDARRVEIAVTTGPVHLADGTWIGVAAIARDIGPEVAADRALREANRRNLALLSEGHQRMRDMLQMVCGLVQACGRAAESDPARGPIVALEQRIATVMRIHDQLHRAAEHGTVEIGATLRQLIGDMVGLAGRPVDMEIVGTSEVRLASDVALAVIFAVTELVTNALTHAGGQRPTVRVRCSREEGGLVVVVADDGQGLPAGFELGRARGLGLRLAESVVGRLGGTLRQLPQDAGAAFEIRVPVGA</sequence>
<dbReference type="SUPFAM" id="SSF55874">
    <property type="entry name" value="ATPase domain of HSP90 chaperone/DNA topoisomerase II/histidine kinase"/>
    <property type="match status" value="1"/>
</dbReference>
<comment type="subcellular location">
    <subcellularLocation>
        <location evidence="2">Membrane</location>
        <topology evidence="2">Multi-pass membrane protein</topology>
    </subcellularLocation>
</comment>
<comment type="caution">
    <text evidence="16">The sequence shown here is derived from an EMBL/GenBank/DDBJ whole genome shotgun (WGS) entry which is preliminary data.</text>
</comment>
<dbReference type="InterPro" id="IPR036890">
    <property type="entry name" value="HATPase_C_sf"/>
</dbReference>
<dbReference type="GO" id="GO:0016020">
    <property type="term" value="C:membrane"/>
    <property type="evidence" value="ECO:0007669"/>
    <property type="project" value="UniProtKB-SubCell"/>
</dbReference>
<dbReference type="Gene3D" id="1.20.120.620">
    <property type="entry name" value="Backbone structure of the membrane domain of e. Coli histidine kinase receptor kdpd"/>
    <property type="match status" value="1"/>
</dbReference>
<keyword evidence="7" id="KW-0547">Nucleotide-binding</keyword>
<evidence type="ECO:0000256" key="10">
    <source>
        <dbReference type="ARBA" id="ARBA00022989"/>
    </source>
</evidence>